<reference evidence="2" key="1">
    <citation type="journal article" date="2019" name="Int. J. Syst. Evol. Microbiol.">
        <title>The Global Catalogue of Microorganisms (GCM) 10K type strain sequencing project: providing services to taxonomists for standard genome sequencing and annotation.</title>
        <authorList>
            <consortium name="The Broad Institute Genomics Platform"/>
            <consortium name="The Broad Institute Genome Sequencing Center for Infectious Disease"/>
            <person name="Wu L."/>
            <person name="Ma J."/>
        </authorList>
    </citation>
    <scope>NUCLEOTIDE SEQUENCE [LARGE SCALE GENOMIC DNA]</scope>
    <source>
        <strain evidence="2">KCTC 22228</strain>
    </source>
</reference>
<gene>
    <name evidence="1" type="ORF">GCM10007160_06920</name>
</gene>
<dbReference type="EMBL" id="BMXS01000002">
    <property type="protein sequence ID" value="GGX82169.1"/>
    <property type="molecule type" value="Genomic_DNA"/>
</dbReference>
<accession>A0ABQ2YFS3</accession>
<keyword evidence="2" id="KW-1185">Reference proteome</keyword>
<evidence type="ECO:0000313" key="2">
    <source>
        <dbReference type="Proteomes" id="UP000653056"/>
    </source>
</evidence>
<sequence>MPCMAGGIVRWPRSRTWGGESESAWGMRRCVEAKERKALEPGLPDVVILKVMVRKPVIYDWHMLAWRYI</sequence>
<dbReference type="Proteomes" id="UP000653056">
    <property type="component" value="Unassembled WGS sequence"/>
</dbReference>
<evidence type="ECO:0000313" key="1">
    <source>
        <dbReference type="EMBL" id="GGX82169.1"/>
    </source>
</evidence>
<protein>
    <submittedName>
        <fullName evidence="1">Uncharacterized protein</fullName>
    </submittedName>
</protein>
<proteinExistence type="predicted"/>
<comment type="caution">
    <text evidence="1">The sequence shown here is derived from an EMBL/GenBank/DDBJ whole genome shotgun (WGS) entry which is preliminary data.</text>
</comment>
<organism evidence="1 2">
    <name type="scientific">Litchfieldella qijiaojingensis</name>
    <dbReference type="NCBI Taxonomy" id="980347"/>
    <lineage>
        <taxon>Bacteria</taxon>
        <taxon>Pseudomonadati</taxon>
        <taxon>Pseudomonadota</taxon>
        <taxon>Gammaproteobacteria</taxon>
        <taxon>Oceanospirillales</taxon>
        <taxon>Halomonadaceae</taxon>
        <taxon>Litchfieldella</taxon>
    </lineage>
</organism>
<name>A0ABQ2YFS3_9GAMM</name>